<dbReference type="AlphaFoldDB" id="A0A6V6YLY3"/>
<evidence type="ECO:0000313" key="1">
    <source>
        <dbReference type="EMBL" id="CAD0000437.1"/>
    </source>
</evidence>
<dbReference type="Proteomes" id="UP000530060">
    <property type="component" value="Unassembled WGS sequence"/>
</dbReference>
<dbReference type="NCBIfam" id="NF033708">
    <property type="entry name" value="T9SS_Cterm_ChiA"/>
    <property type="match status" value="1"/>
</dbReference>
<reference evidence="1 2" key="1">
    <citation type="submission" date="2020-06" db="EMBL/GenBank/DDBJ databases">
        <authorList>
            <person name="Criscuolo A."/>
        </authorList>
    </citation>
    <scope>NUCLEOTIDE SEQUENCE [LARGE SCALE GENOMIC DNA]</scope>
    <source>
        <strain evidence="2">CIP 111411</strain>
    </source>
</reference>
<dbReference type="EMBL" id="CAIJDP010000042">
    <property type="protein sequence ID" value="CAD0000437.1"/>
    <property type="molecule type" value="Genomic_DNA"/>
</dbReference>
<proteinExistence type="predicted"/>
<evidence type="ECO:0000313" key="2">
    <source>
        <dbReference type="Proteomes" id="UP000530060"/>
    </source>
</evidence>
<keyword evidence="2" id="KW-1185">Reference proteome</keyword>
<sequence>MRLKLPFLLFFVYSFTWSQITFSPPTTTGGNFKVPAGVTSLSVECWGAGGVTSTLVSLWAGGGAGTTANRGNTNNATGGTAGVSGGGAGTDGVLAVGDGKDGATPGGGGSGAASLLSLGATRKVGNGGNGALNVVYTCPTYGLTSATTADDLCLTAGTTTLVRLTGGASLPNGDYVVTYNRSNPNATGLTATMSVTGGTGTFTAVGLNIAGTSIITVTNLTSEACTNTTGTFNTVTINVYAASIGGTIDTPAAICSGNTSGLLTLSGYTGTITGWEYSVAPFSSWTPIVNTTNTYTSGTLRQTTQFKAIVKNGVCDAVNSATTTVKVNLLPTIATTGTLDNICFNTGVQTATLPYSATTNTPLNYSIIWNTAANTAGLLNQGVTAFAFSSDGGNLNTIEVPAGVAANTYSGIMTIQNANCSVTQPIQLTIVPKPSEPIPGTVTEPTCVTSTGSVTLSGLPASVTWIIKQTGIVSTTYTGTGTTYNVSNLIPGNYAFTVEYVGSCISPSSASVTVNNLVTNSYTNTGWSNGSPTINQNLIFASHYTTTGGGLENINGCTCVVNSGSNVVISSDDTLAINKAIVNNGGTLTFENNASLVQIANVANTGNIIYKRISKPMKNFDFTCWASPVTGQTLFNLSPNTLSDKYLSYTATGWKTEPPITTVMIPGKGYGIRTPKAKLCPNGENVVFPYSRPVQFIGVPNNGNISGGAVVAGITYLIGNPYPSAIDADAFLFENPNNSAILEGIIYFWTHDTDISLNGGKYSSADYASYNGIGGTMTLPAASGGSVPNGKIAAGQSFFAKASNNGSVVFNNEMRISGDNHHFFKPAKSSKSNAFERHRLWLNMTNTGGAFKQLLIGYIQGATNGFDSDFDGISLNANLFIDFYSINLGSNLVIQGRALPFTDSDVVPLGYSTIIEGEFTISIGQADGMLGNQPVYLEDKLTNTINDLRESDYTFKTKTGIFNNRFVLRYTNKTLGIDDFELDNNVLVWIDNKNIRLHSAKENINKVFIYDVSGRLVYNDSAISASEVIISNLKFKDEVLLAKIVLTNNHIITKKIITTSK</sequence>
<gene>
    <name evidence="1" type="ORF">FLAT13_00023</name>
</gene>
<comment type="caution">
    <text evidence="1">The sequence shown here is derived from an EMBL/GenBank/DDBJ whole genome shotgun (WGS) entry which is preliminary data.</text>
</comment>
<accession>A0A6V6YLY3</accession>
<name>A0A6V6YLY3_9FLAO</name>
<dbReference type="RefSeq" id="WP_180907465.1">
    <property type="nucleotide sequence ID" value="NZ_CAIJDP010000042.1"/>
</dbReference>
<protein>
    <recommendedName>
        <fullName evidence="3">Ig-like domain-containing protein</fullName>
    </recommendedName>
</protein>
<evidence type="ECO:0008006" key="3">
    <source>
        <dbReference type="Google" id="ProtNLM"/>
    </source>
</evidence>
<organism evidence="1 2">
    <name type="scientific">Flavobacterium salmonis</name>
    <dbReference type="NCBI Taxonomy" id="2654844"/>
    <lineage>
        <taxon>Bacteria</taxon>
        <taxon>Pseudomonadati</taxon>
        <taxon>Bacteroidota</taxon>
        <taxon>Flavobacteriia</taxon>
        <taxon>Flavobacteriales</taxon>
        <taxon>Flavobacteriaceae</taxon>
        <taxon>Flavobacterium</taxon>
    </lineage>
</organism>